<dbReference type="Proteomes" id="UP000190328">
    <property type="component" value="Unassembled WGS sequence"/>
</dbReference>
<protein>
    <submittedName>
        <fullName evidence="6">3D (Asp-Asp-Asp) domain-containing protein</fullName>
    </submittedName>
</protein>
<gene>
    <name evidence="6" type="ORF">SAMN02745116_02320</name>
</gene>
<dbReference type="CDD" id="cd22786">
    <property type="entry name" value="DPBB_YuiC-like"/>
    <property type="match status" value="1"/>
</dbReference>
<evidence type="ECO:0000256" key="2">
    <source>
        <dbReference type="SAM" id="Coils"/>
    </source>
</evidence>
<dbReference type="AlphaFoldDB" id="A0A1T4QUI7"/>
<feature type="compositionally biased region" description="Polar residues" evidence="3">
    <location>
        <begin position="237"/>
        <end position="268"/>
    </location>
</feature>
<feature type="region of interest" description="Disordered" evidence="3">
    <location>
        <begin position="235"/>
        <end position="268"/>
    </location>
</feature>
<evidence type="ECO:0000256" key="1">
    <source>
        <dbReference type="ARBA" id="ARBA00022729"/>
    </source>
</evidence>
<evidence type="ECO:0000259" key="5">
    <source>
        <dbReference type="Pfam" id="PF24568"/>
    </source>
</evidence>
<feature type="coiled-coil region" evidence="2">
    <location>
        <begin position="156"/>
        <end position="215"/>
    </location>
</feature>
<proteinExistence type="predicted"/>
<name>A0A1T4QUI7_9ENTE</name>
<sequence length="359" mass="39489">MLNKSEENLLKRTTFLSLLLVVSFALPLVAVKATTLEEIKQNQANVSRETEELNENLNDALTKTNEKYRQITELQTELDKAKENLQKYNTDITKTEKSIAVRKEAVAEQMKQLQLNNQQNTFLEILLSSENLSDVINRSIAMNTIRNAQSEKITSLAEAKEKLVTLKEKVAKTAKELAENTEQMKKEASEMEQQVASLKAEVAKKQQVMQTLAQAQKTEETKIAEANARQERELAISQKQESIASDSGTESNAPATNQPSVSTGNGREMNVQATGYSCQEAGLSWHTATGIDLRQNPNVIAVDPSVIPLGTLVEVPGYGVAVAGDTGGAIVGNIIDLHFPTVQQALNWGRRNVTIKILS</sequence>
<dbReference type="InterPro" id="IPR057309">
    <property type="entry name" value="PcsB_CC"/>
</dbReference>
<dbReference type="InterPro" id="IPR036908">
    <property type="entry name" value="RlpA-like_sf"/>
</dbReference>
<dbReference type="InterPro" id="IPR051933">
    <property type="entry name" value="Resuscitation_pf_RpfB"/>
</dbReference>
<dbReference type="GO" id="GO:0004553">
    <property type="term" value="F:hydrolase activity, hydrolyzing O-glycosyl compounds"/>
    <property type="evidence" value="ECO:0007669"/>
    <property type="project" value="InterPro"/>
</dbReference>
<dbReference type="STRING" id="263852.SAMN02745116_02320"/>
<reference evidence="6 7" key="1">
    <citation type="submission" date="2017-02" db="EMBL/GenBank/DDBJ databases">
        <authorList>
            <person name="Peterson S.W."/>
        </authorList>
    </citation>
    <scope>NUCLEOTIDE SEQUENCE [LARGE SCALE GENOMIC DNA]</scope>
    <source>
        <strain evidence="6 7">ATCC BAA-1030</strain>
    </source>
</reference>
<keyword evidence="7" id="KW-1185">Reference proteome</keyword>
<evidence type="ECO:0000259" key="4">
    <source>
        <dbReference type="Pfam" id="PF06725"/>
    </source>
</evidence>
<dbReference type="GO" id="GO:0019867">
    <property type="term" value="C:outer membrane"/>
    <property type="evidence" value="ECO:0007669"/>
    <property type="project" value="InterPro"/>
</dbReference>
<evidence type="ECO:0000313" key="7">
    <source>
        <dbReference type="Proteomes" id="UP000190328"/>
    </source>
</evidence>
<feature type="coiled-coil region" evidence="2">
    <location>
        <begin position="36"/>
        <end position="98"/>
    </location>
</feature>
<evidence type="ECO:0000313" key="6">
    <source>
        <dbReference type="EMBL" id="SKA07364.1"/>
    </source>
</evidence>
<dbReference type="PANTHER" id="PTHR39160">
    <property type="entry name" value="CELL WALL-BINDING PROTEIN YOCH"/>
    <property type="match status" value="1"/>
</dbReference>
<dbReference type="PANTHER" id="PTHR39160:SF6">
    <property type="entry name" value="CELL WALL-BINDING PROTEIN YOCH"/>
    <property type="match status" value="1"/>
</dbReference>
<keyword evidence="2" id="KW-0175">Coiled coil</keyword>
<dbReference type="GO" id="GO:0009254">
    <property type="term" value="P:peptidoglycan turnover"/>
    <property type="evidence" value="ECO:0007669"/>
    <property type="project" value="InterPro"/>
</dbReference>
<dbReference type="SUPFAM" id="SSF50685">
    <property type="entry name" value="Barwin-like endoglucanases"/>
    <property type="match status" value="1"/>
</dbReference>
<keyword evidence="1" id="KW-0732">Signal</keyword>
<organism evidence="6 7">
    <name type="scientific">Pilibacter termitis</name>
    <dbReference type="NCBI Taxonomy" id="263852"/>
    <lineage>
        <taxon>Bacteria</taxon>
        <taxon>Bacillati</taxon>
        <taxon>Bacillota</taxon>
        <taxon>Bacilli</taxon>
        <taxon>Lactobacillales</taxon>
        <taxon>Enterococcaceae</taxon>
        <taxon>Pilibacter</taxon>
    </lineage>
</organism>
<dbReference type="Pfam" id="PF06725">
    <property type="entry name" value="3D"/>
    <property type="match status" value="1"/>
</dbReference>
<dbReference type="Pfam" id="PF24568">
    <property type="entry name" value="CC_PcsB"/>
    <property type="match status" value="1"/>
</dbReference>
<feature type="domain" description="3D" evidence="4">
    <location>
        <begin position="299"/>
        <end position="358"/>
    </location>
</feature>
<feature type="domain" description="Peptidoglycan hydrolase PcsB coiled-coil" evidence="5">
    <location>
        <begin position="92"/>
        <end position="163"/>
    </location>
</feature>
<dbReference type="Gene3D" id="6.10.250.3150">
    <property type="match status" value="1"/>
</dbReference>
<dbReference type="EMBL" id="FUXI01000034">
    <property type="protein sequence ID" value="SKA07364.1"/>
    <property type="molecule type" value="Genomic_DNA"/>
</dbReference>
<accession>A0A1T4QUI7</accession>
<dbReference type="InterPro" id="IPR010611">
    <property type="entry name" value="3D_dom"/>
</dbReference>
<evidence type="ECO:0000256" key="3">
    <source>
        <dbReference type="SAM" id="MobiDB-lite"/>
    </source>
</evidence>